<dbReference type="RefSeq" id="WP_170063653.1">
    <property type="nucleotide sequence ID" value="NZ_PVXO01000034.1"/>
</dbReference>
<sequence>MGHKHKNRCKHDCRQKKCNCTSRCCNTGCDFCNIFSSSCNNFIVPLVILALLARR</sequence>
<gene>
    <name evidence="1" type="ORF">CLLI_12350</name>
</gene>
<evidence type="ECO:0000313" key="1">
    <source>
        <dbReference type="EMBL" id="PRR78896.1"/>
    </source>
</evidence>
<comment type="caution">
    <text evidence="1">The sequence shown here is derived from an EMBL/GenBank/DDBJ whole genome shotgun (WGS) entry which is preliminary data.</text>
</comment>
<dbReference type="AlphaFoldDB" id="A0A2T0B4T8"/>
<dbReference type="Proteomes" id="UP000239706">
    <property type="component" value="Unassembled WGS sequence"/>
</dbReference>
<dbReference type="EMBL" id="PVXO01000034">
    <property type="protein sequence ID" value="PRR78896.1"/>
    <property type="molecule type" value="Genomic_DNA"/>
</dbReference>
<organism evidence="1 2">
    <name type="scientific">Clostridium liquoris</name>
    <dbReference type="NCBI Taxonomy" id="1289519"/>
    <lineage>
        <taxon>Bacteria</taxon>
        <taxon>Bacillati</taxon>
        <taxon>Bacillota</taxon>
        <taxon>Clostridia</taxon>
        <taxon>Eubacteriales</taxon>
        <taxon>Clostridiaceae</taxon>
        <taxon>Clostridium</taxon>
    </lineage>
</organism>
<proteinExistence type="predicted"/>
<reference evidence="1 2" key="1">
    <citation type="submission" date="2018-03" db="EMBL/GenBank/DDBJ databases">
        <title>Genome sequence of Clostridium liquoris DSM 100320.</title>
        <authorList>
            <person name="Poehlein A."/>
            <person name="Daniel R."/>
        </authorList>
    </citation>
    <scope>NUCLEOTIDE SEQUENCE [LARGE SCALE GENOMIC DNA]</scope>
    <source>
        <strain evidence="1 2">DSM 100320</strain>
    </source>
</reference>
<accession>A0A2T0B4T8</accession>
<keyword evidence="2" id="KW-1185">Reference proteome</keyword>
<name>A0A2T0B4T8_9CLOT</name>
<protein>
    <submittedName>
        <fullName evidence="1">Uncharacterized protein</fullName>
    </submittedName>
</protein>
<evidence type="ECO:0000313" key="2">
    <source>
        <dbReference type="Proteomes" id="UP000239706"/>
    </source>
</evidence>